<feature type="region of interest" description="Disordered" evidence="1">
    <location>
        <begin position="1"/>
        <end position="22"/>
    </location>
</feature>
<dbReference type="OMA" id="TCKSVKI"/>
<organism evidence="3">
    <name type="scientific">Drosophila sechellia</name>
    <name type="common">Fruit fly</name>
    <dbReference type="NCBI Taxonomy" id="7238"/>
    <lineage>
        <taxon>Eukaryota</taxon>
        <taxon>Metazoa</taxon>
        <taxon>Ecdysozoa</taxon>
        <taxon>Arthropoda</taxon>
        <taxon>Hexapoda</taxon>
        <taxon>Insecta</taxon>
        <taxon>Pterygota</taxon>
        <taxon>Neoptera</taxon>
        <taxon>Endopterygota</taxon>
        <taxon>Diptera</taxon>
        <taxon>Brachycera</taxon>
        <taxon>Muscomorpha</taxon>
        <taxon>Ephydroidea</taxon>
        <taxon>Drosophilidae</taxon>
        <taxon>Drosophila</taxon>
        <taxon>Sophophora</taxon>
    </lineage>
</organism>
<dbReference type="AlphaFoldDB" id="B4I9X6"/>
<evidence type="ECO:0000313" key="2">
    <source>
        <dbReference type="EMBL" id="EDW44007.1"/>
    </source>
</evidence>
<dbReference type="EMBL" id="CH480825">
    <property type="protein sequence ID" value="EDW44007.1"/>
    <property type="molecule type" value="Genomic_DNA"/>
</dbReference>
<keyword evidence="3" id="KW-1185">Reference proteome</keyword>
<name>B4I9X6_DROSE</name>
<protein>
    <submittedName>
        <fullName evidence="2">GM19235</fullName>
    </submittedName>
</protein>
<dbReference type="Proteomes" id="UP000001292">
    <property type="component" value="Unassembled WGS sequence"/>
</dbReference>
<proteinExistence type="predicted"/>
<feature type="region of interest" description="Disordered" evidence="1">
    <location>
        <begin position="35"/>
        <end position="78"/>
    </location>
</feature>
<accession>B4I9X6</accession>
<dbReference type="HOGENOM" id="CLU_197789_0_0_1"/>
<evidence type="ECO:0000256" key="1">
    <source>
        <dbReference type="SAM" id="MobiDB-lite"/>
    </source>
</evidence>
<sequence>MSGRPRTSSFAEGNKQSPSLVLGGVKTCKSVTISANKKAAKQGSTRDVKVKSTAIESGSSKPPPDKHLERQFVQSVNS</sequence>
<reference evidence="2 3" key="1">
    <citation type="journal article" date="2007" name="Nature">
        <title>Evolution of genes and genomes on the Drosophila phylogeny.</title>
        <authorList>
            <consortium name="Drosophila 12 Genomes Consortium"/>
            <person name="Clark A.G."/>
            <person name="Eisen M.B."/>
            <person name="Smith D.R."/>
            <person name="Bergman C.M."/>
            <person name="Oliver B."/>
            <person name="Markow T.A."/>
            <person name="Kaufman T.C."/>
            <person name="Kellis M."/>
            <person name="Gelbart W."/>
            <person name="Iyer V.N."/>
            <person name="Pollard D.A."/>
            <person name="Sackton T.B."/>
            <person name="Larracuente A.M."/>
            <person name="Singh N.D."/>
            <person name="Abad J.P."/>
            <person name="Abt D.N."/>
            <person name="Adryan B."/>
            <person name="Aguade M."/>
            <person name="Akashi H."/>
            <person name="Anderson W.W."/>
            <person name="Aquadro C.F."/>
            <person name="Ardell D.H."/>
            <person name="Arguello R."/>
            <person name="Artieri C.G."/>
            <person name="Barbash D.A."/>
            <person name="Barker D."/>
            <person name="Barsanti P."/>
            <person name="Batterham P."/>
            <person name="Batzoglou S."/>
            <person name="Begun D."/>
            <person name="Bhutkar A."/>
            <person name="Blanco E."/>
            <person name="Bosak S.A."/>
            <person name="Bradley R.K."/>
            <person name="Brand A.D."/>
            <person name="Brent M.R."/>
            <person name="Brooks A.N."/>
            <person name="Brown R.H."/>
            <person name="Butlin R.K."/>
            <person name="Caggese C."/>
            <person name="Calvi B.R."/>
            <person name="Bernardo de Carvalho A."/>
            <person name="Caspi A."/>
            <person name="Castrezana S."/>
            <person name="Celniker S.E."/>
            <person name="Chang J.L."/>
            <person name="Chapple C."/>
            <person name="Chatterji S."/>
            <person name="Chinwalla A."/>
            <person name="Civetta A."/>
            <person name="Clifton S.W."/>
            <person name="Comeron J.M."/>
            <person name="Costello J.C."/>
            <person name="Coyne J.A."/>
            <person name="Daub J."/>
            <person name="David R.G."/>
            <person name="Delcher A.L."/>
            <person name="Delehaunty K."/>
            <person name="Do C.B."/>
            <person name="Ebling H."/>
            <person name="Edwards K."/>
            <person name="Eickbush T."/>
            <person name="Evans J.D."/>
            <person name="Filipski A."/>
            <person name="Findeiss S."/>
            <person name="Freyhult E."/>
            <person name="Fulton L."/>
            <person name="Fulton R."/>
            <person name="Garcia A.C."/>
            <person name="Gardiner A."/>
            <person name="Garfield D.A."/>
            <person name="Garvin B.E."/>
            <person name="Gibson G."/>
            <person name="Gilbert D."/>
            <person name="Gnerre S."/>
            <person name="Godfrey J."/>
            <person name="Good R."/>
            <person name="Gotea V."/>
            <person name="Gravely B."/>
            <person name="Greenberg A.J."/>
            <person name="Griffiths-Jones S."/>
            <person name="Gross S."/>
            <person name="Guigo R."/>
            <person name="Gustafson E.A."/>
            <person name="Haerty W."/>
            <person name="Hahn M.W."/>
            <person name="Halligan D.L."/>
            <person name="Halpern A.L."/>
            <person name="Halter G.M."/>
            <person name="Han M.V."/>
            <person name="Heger A."/>
            <person name="Hillier L."/>
            <person name="Hinrichs A.S."/>
            <person name="Holmes I."/>
            <person name="Hoskins R.A."/>
            <person name="Hubisz M.J."/>
            <person name="Hultmark D."/>
            <person name="Huntley M.A."/>
            <person name="Jaffe D.B."/>
            <person name="Jagadeeshan S."/>
            <person name="Jeck W.R."/>
            <person name="Johnson J."/>
            <person name="Jones C.D."/>
            <person name="Jordan W.C."/>
            <person name="Karpen G.H."/>
            <person name="Kataoka E."/>
            <person name="Keightley P.D."/>
            <person name="Kheradpour P."/>
            <person name="Kirkness E.F."/>
            <person name="Koerich L.B."/>
            <person name="Kristiansen K."/>
            <person name="Kudrna D."/>
            <person name="Kulathinal R.J."/>
            <person name="Kumar S."/>
            <person name="Kwok R."/>
            <person name="Lander E."/>
            <person name="Langley C.H."/>
            <person name="Lapoint R."/>
            <person name="Lazzaro B.P."/>
            <person name="Lee S.J."/>
            <person name="Levesque L."/>
            <person name="Li R."/>
            <person name="Lin C.F."/>
            <person name="Lin M.F."/>
            <person name="Lindblad-Toh K."/>
            <person name="Llopart A."/>
            <person name="Long M."/>
            <person name="Low L."/>
            <person name="Lozovsky E."/>
            <person name="Lu J."/>
            <person name="Luo M."/>
            <person name="Machado C.A."/>
            <person name="Makalowski W."/>
            <person name="Marzo M."/>
            <person name="Matsuda M."/>
            <person name="Matzkin L."/>
            <person name="McAllister B."/>
            <person name="McBride C.S."/>
            <person name="McKernan B."/>
            <person name="McKernan K."/>
            <person name="Mendez-Lago M."/>
            <person name="Minx P."/>
            <person name="Mollenhauer M.U."/>
            <person name="Montooth K."/>
            <person name="Mount S.M."/>
            <person name="Mu X."/>
            <person name="Myers E."/>
            <person name="Negre B."/>
            <person name="Newfeld S."/>
            <person name="Nielsen R."/>
            <person name="Noor M.A."/>
            <person name="O'Grady P."/>
            <person name="Pachter L."/>
            <person name="Papaceit M."/>
            <person name="Parisi M.J."/>
            <person name="Parisi M."/>
            <person name="Parts L."/>
            <person name="Pedersen J.S."/>
            <person name="Pesole G."/>
            <person name="Phillippy A.M."/>
            <person name="Ponting C.P."/>
            <person name="Pop M."/>
            <person name="Porcelli D."/>
            <person name="Powell J.R."/>
            <person name="Prohaska S."/>
            <person name="Pruitt K."/>
            <person name="Puig M."/>
            <person name="Quesneville H."/>
            <person name="Ram K.R."/>
            <person name="Rand D."/>
            <person name="Rasmussen M.D."/>
            <person name="Reed L.K."/>
            <person name="Reenan R."/>
            <person name="Reily A."/>
            <person name="Remington K.A."/>
            <person name="Rieger T.T."/>
            <person name="Ritchie M.G."/>
            <person name="Robin C."/>
            <person name="Rogers Y.H."/>
            <person name="Rohde C."/>
            <person name="Rozas J."/>
            <person name="Rubenfield M.J."/>
            <person name="Ruiz A."/>
            <person name="Russo S."/>
            <person name="Salzberg S.L."/>
            <person name="Sanchez-Gracia A."/>
            <person name="Saranga D.J."/>
            <person name="Sato H."/>
            <person name="Schaeffer S.W."/>
            <person name="Schatz M.C."/>
            <person name="Schlenke T."/>
            <person name="Schwartz R."/>
            <person name="Segarra C."/>
            <person name="Singh R.S."/>
            <person name="Sirot L."/>
            <person name="Sirota M."/>
            <person name="Sisneros N.B."/>
            <person name="Smith C.D."/>
            <person name="Smith T.F."/>
            <person name="Spieth J."/>
            <person name="Stage D.E."/>
            <person name="Stark A."/>
            <person name="Stephan W."/>
            <person name="Strausberg R.L."/>
            <person name="Strempel S."/>
            <person name="Sturgill D."/>
            <person name="Sutton G."/>
            <person name="Sutton G.G."/>
            <person name="Tao W."/>
            <person name="Teichmann S."/>
            <person name="Tobari Y.N."/>
            <person name="Tomimura Y."/>
            <person name="Tsolas J.M."/>
            <person name="Valente V.L."/>
            <person name="Venter E."/>
            <person name="Venter J.C."/>
            <person name="Vicario S."/>
            <person name="Vieira F.G."/>
            <person name="Vilella A.J."/>
            <person name="Villasante A."/>
            <person name="Walenz B."/>
            <person name="Wang J."/>
            <person name="Wasserman M."/>
            <person name="Watts T."/>
            <person name="Wilson D."/>
            <person name="Wilson R.K."/>
            <person name="Wing R.A."/>
            <person name="Wolfner M.F."/>
            <person name="Wong A."/>
            <person name="Wong G.K."/>
            <person name="Wu C.I."/>
            <person name="Wu G."/>
            <person name="Yamamoto D."/>
            <person name="Yang H.P."/>
            <person name="Yang S.P."/>
            <person name="Yorke J.A."/>
            <person name="Yoshida K."/>
            <person name="Zdobnov E."/>
            <person name="Zhang P."/>
            <person name="Zhang Y."/>
            <person name="Zimin A.V."/>
            <person name="Baldwin J."/>
            <person name="Abdouelleil A."/>
            <person name="Abdulkadir J."/>
            <person name="Abebe A."/>
            <person name="Abera B."/>
            <person name="Abreu J."/>
            <person name="Acer S.C."/>
            <person name="Aftuck L."/>
            <person name="Alexander A."/>
            <person name="An P."/>
            <person name="Anderson E."/>
            <person name="Anderson S."/>
            <person name="Arachi H."/>
            <person name="Azer M."/>
            <person name="Bachantsang P."/>
            <person name="Barry A."/>
            <person name="Bayul T."/>
            <person name="Berlin A."/>
            <person name="Bessette D."/>
            <person name="Bloom T."/>
            <person name="Blye J."/>
            <person name="Boguslavskiy L."/>
            <person name="Bonnet C."/>
            <person name="Boukhgalter B."/>
            <person name="Bourzgui I."/>
            <person name="Brown A."/>
            <person name="Cahill P."/>
            <person name="Channer S."/>
            <person name="Cheshatsang Y."/>
            <person name="Chuda L."/>
            <person name="Citroen M."/>
            <person name="Collymore A."/>
            <person name="Cooke P."/>
            <person name="Costello M."/>
            <person name="D'Aco K."/>
            <person name="Daza R."/>
            <person name="De Haan G."/>
            <person name="DeGray S."/>
            <person name="DeMaso C."/>
            <person name="Dhargay N."/>
            <person name="Dooley K."/>
            <person name="Dooley E."/>
            <person name="Doricent M."/>
            <person name="Dorje P."/>
            <person name="Dorjee K."/>
            <person name="Dupes A."/>
            <person name="Elong R."/>
            <person name="Falk J."/>
            <person name="Farina A."/>
            <person name="Faro S."/>
            <person name="Ferguson D."/>
            <person name="Fisher S."/>
            <person name="Foley C.D."/>
            <person name="Franke A."/>
            <person name="Friedrich D."/>
            <person name="Gadbois L."/>
            <person name="Gearin G."/>
            <person name="Gearin C.R."/>
            <person name="Giannoukos G."/>
            <person name="Goode T."/>
            <person name="Graham J."/>
            <person name="Grandbois E."/>
            <person name="Grewal S."/>
            <person name="Gyaltsen K."/>
            <person name="Hafez N."/>
            <person name="Hagos B."/>
            <person name="Hall J."/>
            <person name="Henson C."/>
            <person name="Hollinger A."/>
            <person name="Honan T."/>
            <person name="Huard M.D."/>
            <person name="Hughes L."/>
            <person name="Hurhula B."/>
            <person name="Husby M.E."/>
            <person name="Kamat A."/>
            <person name="Kanga B."/>
            <person name="Kashin S."/>
            <person name="Khazanovich D."/>
            <person name="Kisner P."/>
            <person name="Lance K."/>
            <person name="Lara M."/>
            <person name="Lee W."/>
            <person name="Lennon N."/>
            <person name="Letendre F."/>
            <person name="LeVine R."/>
            <person name="Lipovsky A."/>
            <person name="Liu X."/>
            <person name="Liu J."/>
            <person name="Liu S."/>
            <person name="Lokyitsang T."/>
            <person name="Lokyitsang Y."/>
            <person name="Lubonja R."/>
            <person name="Lui A."/>
            <person name="MacDonald P."/>
            <person name="Magnisalis V."/>
            <person name="Maru K."/>
            <person name="Matthews C."/>
            <person name="McCusker W."/>
            <person name="McDonough S."/>
            <person name="Mehta T."/>
            <person name="Meldrim J."/>
            <person name="Meneus L."/>
            <person name="Mihai O."/>
            <person name="Mihalev A."/>
            <person name="Mihova T."/>
            <person name="Mittelman R."/>
            <person name="Mlenga V."/>
            <person name="Montmayeur A."/>
            <person name="Mulrain L."/>
            <person name="Navidi A."/>
            <person name="Naylor J."/>
            <person name="Negash T."/>
            <person name="Nguyen T."/>
            <person name="Nguyen N."/>
            <person name="Nicol R."/>
            <person name="Norbu C."/>
            <person name="Norbu N."/>
            <person name="Novod N."/>
            <person name="O'Neill B."/>
            <person name="Osman S."/>
            <person name="Markiewicz E."/>
            <person name="Oyono O.L."/>
            <person name="Patti C."/>
            <person name="Phunkhang P."/>
            <person name="Pierre F."/>
            <person name="Priest M."/>
            <person name="Raghuraman S."/>
            <person name="Rege F."/>
            <person name="Reyes R."/>
            <person name="Rise C."/>
            <person name="Rogov P."/>
            <person name="Ross K."/>
            <person name="Ryan E."/>
            <person name="Settipalli S."/>
            <person name="Shea T."/>
            <person name="Sherpa N."/>
            <person name="Shi L."/>
            <person name="Shih D."/>
            <person name="Sparrow T."/>
            <person name="Spaulding J."/>
            <person name="Stalker J."/>
            <person name="Stange-Thomann N."/>
            <person name="Stavropoulos S."/>
            <person name="Stone C."/>
            <person name="Strader C."/>
            <person name="Tesfaye S."/>
            <person name="Thomson T."/>
            <person name="Thoulutsang Y."/>
            <person name="Thoulutsang D."/>
            <person name="Topham K."/>
            <person name="Topping I."/>
            <person name="Tsamla T."/>
            <person name="Vassiliev H."/>
            <person name="Vo A."/>
            <person name="Wangchuk T."/>
            <person name="Wangdi T."/>
            <person name="Weiand M."/>
            <person name="Wilkinson J."/>
            <person name="Wilson A."/>
            <person name="Yadav S."/>
            <person name="Young G."/>
            <person name="Yu Q."/>
            <person name="Zembek L."/>
            <person name="Zhong D."/>
            <person name="Zimmer A."/>
            <person name="Zwirko Z."/>
            <person name="Jaffe D.B."/>
            <person name="Alvarez P."/>
            <person name="Brockman W."/>
            <person name="Butler J."/>
            <person name="Chin C."/>
            <person name="Gnerre S."/>
            <person name="Grabherr M."/>
            <person name="Kleber M."/>
            <person name="Mauceli E."/>
            <person name="MacCallum I."/>
        </authorList>
    </citation>
    <scope>NUCLEOTIDE SEQUENCE [LARGE SCALE GENOMIC DNA]</scope>
    <source>
        <strain evidence="3">Rob3c / Tucson 14021-0248.25</strain>
    </source>
</reference>
<feature type="compositionally biased region" description="Polar residues" evidence="1">
    <location>
        <begin position="1"/>
        <end position="19"/>
    </location>
</feature>
<evidence type="ECO:0000313" key="3">
    <source>
        <dbReference type="Proteomes" id="UP000001292"/>
    </source>
</evidence>
<dbReference type="PhylomeDB" id="B4I9X6"/>
<gene>
    <name evidence="2" type="primary">Dsec\GM19235</name>
    <name evidence="2" type="ORF">Dsec_GM19235</name>
</gene>